<protein>
    <submittedName>
        <fullName evidence="1">Nucleotide-binding protein, UspA family</fullName>
    </submittedName>
</protein>
<dbReference type="AlphaFoldDB" id="A0A346PG71"/>
<gene>
    <name evidence="1" type="ORF">AArc1_2200</name>
</gene>
<evidence type="ECO:0000313" key="1">
    <source>
        <dbReference type="EMBL" id="AXR78516.1"/>
    </source>
</evidence>
<dbReference type="Proteomes" id="UP000258707">
    <property type="component" value="Chromosome"/>
</dbReference>
<name>A0A346PG71_9EURY</name>
<proteinExistence type="predicted"/>
<evidence type="ECO:0000313" key="2">
    <source>
        <dbReference type="Proteomes" id="UP000258707"/>
    </source>
</evidence>
<sequence>MYALSVIDTADLLGVGVFGDRADFEPSVEPLGGAASRAVGAVEERARELSEHGDDVEGVTVVR</sequence>
<dbReference type="KEGG" id="nan:AArc1_2200"/>
<organism evidence="1 2">
    <name type="scientific">Natrarchaeobaculum sulfurireducens</name>
    <dbReference type="NCBI Taxonomy" id="2044521"/>
    <lineage>
        <taxon>Archaea</taxon>
        <taxon>Methanobacteriati</taxon>
        <taxon>Methanobacteriota</taxon>
        <taxon>Stenosarchaea group</taxon>
        <taxon>Halobacteria</taxon>
        <taxon>Halobacteriales</taxon>
        <taxon>Natrialbaceae</taxon>
        <taxon>Natrarchaeobaculum</taxon>
    </lineage>
</organism>
<dbReference type="EMBL" id="CP024047">
    <property type="protein sequence ID" value="AXR78516.1"/>
    <property type="molecule type" value="Genomic_DNA"/>
</dbReference>
<dbReference type="RefSeq" id="WP_228442322.1">
    <property type="nucleotide sequence ID" value="NZ_CP024047.1"/>
</dbReference>
<accession>A0A346PG71</accession>
<reference evidence="2" key="1">
    <citation type="submission" date="2017-10" db="EMBL/GenBank/DDBJ databases">
        <title>Phenotypic and genomic properties of facultatively anaerobic sulfur-reducing natronoarchaea from hypersaline soda lakes.</title>
        <authorList>
            <person name="Sorokin D.Y."/>
            <person name="Kublanov I.V."/>
            <person name="Roman P."/>
            <person name="Sinninghe Damste J.S."/>
            <person name="Golyshin P.N."/>
            <person name="Rojo D."/>
            <person name="Ciordia S."/>
            <person name="Mena Md.C."/>
            <person name="Ferrer M."/>
            <person name="Messina E."/>
            <person name="Smedile F."/>
            <person name="La Spada G."/>
            <person name="La Cono V."/>
            <person name="Yakimov M.M."/>
        </authorList>
    </citation>
    <scope>NUCLEOTIDE SEQUENCE [LARGE SCALE GENOMIC DNA]</scope>
    <source>
        <strain evidence="2">AArc1</strain>
    </source>
</reference>
<dbReference type="GeneID" id="68749428"/>